<comment type="subcellular location">
    <subcellularLocation>
        <location evidence="5">Cytoplasm</location>
    </subcellularLocation>
</comment>
<gene>
    <name evidence="7" type="ORF">ACFSKK_25600</name>
</gene>
<dbReference type="HAMAP" id="MF_01256">
    <property type="entry name" value="YfiT_hydrol"/>
    <property type="match status" value="1"/>
</dbReference>
<feature type="binding site" evidence="5">
    <location>
        <position position="162"/>
    </location>
    <ligand>
        <name>Zn(2+)</name>
        <dbReference type="ChEBI" id="CHEBI:29105"/>
    </ligand>
</feature>
<comment type="cofactor">
    <cofactor evidence="5">
        <name>Zn(2+)</name>
        <dbReference type="ChEBI" id="CHEBI:29105"/>
    </cofactor>
    <text evidence="5">Binds 1 zinc ion per subunit.</text>
</comment>
<sequence>MRKSLQYPIGEFKEPKQVSLKEIEGWIEDIENTPKQLKLALEGLSEPLLDTSYRPGGWTVRQVVHHLADSHMNSYIRFKLALTEDRPTIKAYDEKTWAALPDTELPLSISINLLESLHQRWAYLLKSMSMSDFEKTFFHPETNKEISLSTNVALYSWHGKHHIEHIKLVRVH</sequence>
<comment type="similarity">
    <text evidence="5">Belongs to the metal hydrolase YfiT family.</text>
</comment>
<evidence type="ECO:0000256" key="3">
    <source>
        <dbReference type="ARBA" id="ARBA00022801"/>
    </source>
</evidence>
<evidence type="ECO:0000256" key="5">
    <source>
        <dbReference type="HAMAP-Rule" id="MF_01256"/>
    </source>
</evidence>
<dbReference type="Proteomes" id="UP001597318">
    <property type="component" value="Unassembled WGS sequence"/>
</dbReference>
<accession>A0ABW5C3S9</accession>
<name>A0ABW5C3S9_9BACI</name>
<dbReference type="SUPFAM" id="SSF109854">
    <property type="entry name" value="DinB/YfiT-like putative metalloenzymes"/>
    <property type="match status" value="1"/>
</dbReference>
<dbReference type="EMBL" id="JBHUIK010000012">
    <property type="protein sequence ID" value="MFD2217042.1"/>
    <property type="molecule type" value="Genomic_DNA"/>
</dbReference>
<dbReference type="NCBIfam" id="NF009807">
    <property type="entry name" value="PRK13291.1"/>
    <property type="match status" value="1"/>
</dbReference>
<comment type="caution">
    <text evidence="7">The sequence shown here is derived from an EMBL/GenBank/DDBJ whole genome shotgun (WGS) entry which is preliminary data.</text>
</comment>
<evidence type="ECO:0000256" key="2">
    <source>
        <dbReference type="ARBA" id="ARBA00022723"/>
    </source>
</evidence>
<keyword evidence="2 5" id="KW-0479">Metal-binding</keyword>
<comment type="function">
    <text evidence="5">Possible metal-dependent hydrolase.</text>
</comment>
<evidence type="ECO:0000256" key="4">
    <source>
        <dbReference type="ARBA" id="ARBA00022833"/>
    </source>
</evidence>
<dbReference type="EC" id="3.-.-.-" evidence="5"/>
<evidence type="ECO:0000313" key="7">
    <source>
        <dbReference type="EMBL" id="MFD2217042.1"/>
    </source>
</evidence>
<dbReference type="Gene3D" id="1.20.120.450">
    <property type="entry name" value="dinb family like domain"/>
    <property type="match status" value="1"/>
</dbReference>
<evidence type="ECO:0000259" key="6">
    <source>
        <dbReference type="Pfam" id="PF12867"/>
    </source>
</evidence>
<keyword evidence="3 5" id="KW-0378">Hydrolase</keyword>
<feature type="binding site" evidence="5">
    <location>
        <position position="158"/>
    </location>
    <ligand>
        <name>Zn(2+)</name>
        <dbReference type="ChEBI" id="CHEBI:29105"/>
    </ligand>
</feature>
<evidence type="ECO:0000256" key="1">
    <source>
        <dbReference type="ARBA" id="ARBA00022490"/>
    </source>
</evidence>
<feature type="domain" description="DinB-like" evidence="6">
    <location>
        <begin position="31"/>
        <end position="166"/>
    </location>
</feature>
<comment type="subunit">
    <text evidence="5">Homodimer.</text>
</comment>
<dbReference type="InterPro" id="IPR023774">
    <property type="entry name" value="Put_metal_dep_hydrolase_YfiT"/>
</dbReference>
<dbReference type="RefSeq" id="WP_247339115.1">
    <property type="nucleotide sequence ID" value="NZ_CP095550.1"/>
</dbReference>
<dbReference type="Pfam" id="PF12867">
    <property type="entry name" value="DinB_2"/>
    <property type="match status" value="1"/>
</dbReference>
<feature type="binding site" evidence="5">
    <location>
        <position position="66"/>
    </location>
    <ligand>
        <name>Zn(2+)</name>
        <dbReference type="ChEBI" id="CHEBI:29105"/>
    </ligand>
</feature>
<keyword evidence="4 5" id="KW-0862">Zinc</keyword>
<organism evidence="7 8">
    <name type="scientific">Metabacillus endolithicus</name>
    <dbReference type="NCBI Taxonomy" id="1535204"/>
    <lineage>
        <taxon>Bacteria</taxon>
        <taxon>Bacillati</taxon>
        <taxon>Bacillota</taxon>
        <taxon>Bacilli</taxon>
        <taxon>Bacillales</taxon>
        <taxon>Bacillaceae</taxon>
        <taxon>Metabacillus</taxon>
    </lineage>
</organism>
<dbReference type="InterPro" id="IPR034660">
    <property type="entry name" value="DinB/YfiT-like"/>
</dbReference>
<evidence type="ECO:0000313" key="8">
    <source>
        <dbReference type="Proteomes" id="UP001597318"/>
    </source>
</evidence>
<dbReference type="GO" id="GO:0016740">
    <property type="term" value="F:transferase activity"/>
    <property type="evidence" value="ECO:0007669"/>
    <property type="project" value="UniProtKB-KW"/>
</dbReference>
<proteinExistence type="inferred from homology"/>
<keyword evidence="8" id="KW-1185">Reference proteome</keyword>
<dbReference type="InterPro" id="IPR024775">
    <property type="entry name" value="DinB-like"/>
</dbReference>
<keyword evidence="7" id="KW-0808">Transferase</keyword>
<reference evidence="8" key="1">
    <citation type="journal article" date="2019" name="Int. J. Syst. Evol. Microbiol.">
        <title>The Global Catalogue of Microorganisms (GCM) 10K type strain sequencing project: providing services to taxonomists for standard genome sequencing and annotation.</title>
        <authorList>
            <consortium name="The Broad Institute Genomics Platform"/>
            <consortium name="The Broad Institute Genome Sequencing Center for Infectious Disease"/>
            <person name="Wu L."/>
            <person name="Ma J."/>
        </authorList>
    </citation>
    <scope>NUCLEOTIDE SEQUENCE [LARGE SCALE GENOMIC DNA]</scope>
    <source>
        <strain evidence="8">CGMCC 1.15474</strain>
    </source>
</reference>
<keyword evidence="1 5" id="KW-0963">Cytoplasm</keyword>
<protein>
    <recommendedName>
        <fullName evidence="5">Putative metal-dependent hydrolase ACFSKK_25600</fullName>
        <ecNumber evidence="5">3.-.-.-</ecNumber>
    </recommendedName>
</protein>